<sequence>MDSAKQNALADTVNLSGSSLRARLEEIDTEIAALEARLGHLKTAREPVAIALDSIVYPILSIPVEITSLIFSYGSWIVDFNDMKRKGPLFLAQICRAWREIVFNTPSMWSRVRAAIDSLTKPLPVKWPDLLQSWLARSGNQPLYLNLLAGNNMVEAEPLCTIAADYSKQWRSFSCSLNDSVCSAIDRIQGHTPFLHELILESEPGFSTPLPITAFSVAPELRKVELYSLPPACIALSWGQLTHLILYRQTLELLGGRNWTQDFYPYVTLPHLTDLRITVHSGIDGLPAFLTRSRCTVEKFSLDASADLFVVLPFFDQVRELIFTYVDHWWHNLAQLFLRIATDAMFLPRLQSFDVLQYFDTIPYKEMVQMLCARRFDRDSKPKLASFQMIRNLPEVDAPYYSGLRYRADYVPDTAIEDQLEALVADGLELRIDSWHMMDSPFYTETLSSLGRA</sequence>
<proteinExistence type="predicted"/>
<name>A0AAV9Z2B5_9AGAR</name>
<evidence type="ECO:0000313" key="3">
    <source>
        <dbReference type="Proteomes" id="UP001362999"/>
    </source>
</evidence>
<dbReference type="Proteomes" id="UP001362999">
    <property type="component" value="Unassembled WGS sequence"/>
</dbReference>
<dbReference type="EMBL" id="JAWWNJ010000236">
    <property type="protein sequence ID" value="KAK6969005.1"/>
    <property type="molecule type" value="Genomic_DNA"/>
</dbReference>
<reference evidence="2 3" key="1">
    <citation type="journal article" date="2024" name="J Genomics">
        <title>Draft genome sequencing and assembly of Favolaschia claudopus CIRM-BRFM 2984 isolated from oak limbs.</title>
        <authorList>
            <person name="Navarro D."/>
            <person name="Drula E."/>
            <person name="Chaduli D."/>
            <person name="Cazenave R."/>
            <person name="Ahrendt S."/>
            <person name="Wang J."/>
            <person name="Lipzen A."/>
            <person name="Daum C."/>
            <person name="Barry K."/>
            <person name="Grigoriev I.V."/>
            <person name="Favel A."/>
            <person name="Rosso M.N."/>
            <person name="Martin F."/>
        </authorList>
    </citation>
    <scope>NUCLEOTIDE SEQUENCE [LARGE SCALE GENOMIC DNA]</scope>
    <source>
        <strain evidence="2 3">CIRM-BRFM 2984</strain>
    </source>
</reference>
<accession>A0AAV9Z2B5</accession>
<keyword evidence="1" id="KW-0175">Coiled coil</keyword>
<keyword evidence="3" id="KW-1185">Reference proteome</keyword>
<evidence type="ECO:0000256" key="1">
    <source>
        <dbReference type="SAM" id="Coils"/>
    </source>
</evidence>
<gene>
    <name evidence="2" type="ORF">R3P38DRAFT_3380465</name>
</gene>
<feature type="coiled-coil region" evidence="1">
    <location>
        <begin position="17"/>
        <end position="44"/>
    </location>
</feature>
<protein>
    <submittedName>
        <fullName evidence="2">F-box domain-containing protein</fullName>
    </submittedName>
</protein>
<organism evidence="2 3">
    <name type="scientific">Favolaschia claudopus</name>
    <dbReference type="NCBI Taxonomy" id="2862362"/>
    <lineage>
        <taxon>Eukaryota</taxon>
        <taxon>Fungi</taxon>
        <taxon>Dikarya</taxon>
        <taxon>Basidiomycota</taxon>
        <taxon>Agaricomycotina</taxon>
        <taxon>Agaricomycetes</taxon>
        <taxon>Agaricomycetidae</taxon>
        <taxon>Agaricales</taxon>
        <taxon>Marasmiineae</taxon>
        <taxon>Mycenaceae</taxon>
        <taxon>Favolaschia</taxon>
    </lineage>
</organism>
<evidence type="ECO:0000313" key="2">
    <source>
        <dbReference type="EMBL" id="KAK6969005.1"/>
    </source>
</evidence>
<dbReference type="AlphaFoldDB" id="A0AAV9Z2B5"/>
<comment type="caution">
    <text evidence="2">The sequence shown here is derived from an EMBL/GenBank/DDBJ whole genome shotgun (WGS) entry which is preliminary data.</text>
</comment>